<comment type="caution">
    <text evidence="2">The sequence shown here is derived from an EMBL/GenBank/DDBJ whole genome shotgun (WGS) entry which is preliminary data.</text>
</comment>
<evidence type="ECO:0008006" key="4">
    <source>
        <dbReference type="Google" id="ProtNLM"/>
    </source>
</evidence>
<accession>A0A0W0SKE1</accession>
<name>A0A0W0SKE1_9GAMM</name>
<dbReference type="RefSeq" id="WP_238583852.1">
    <property type="nucleotide sequence ID" value="NZ_CAAAHU010000019.1"/>
</dbReference>
<dbReference type="Proteomes" id="UP000054742">
    <property type="component" value="Unassembled WGS sequence"/>
</dbReference>
<dbReference type="AlphaFoldDB" id="A0A0W0SKE1"/>
<dbReference type="STRING" id="29422.Lbru_1611"/>
<reference evidence="2 3" key="1">
    <citation type="submission" date="2015-11" db="EMBL/GenBank/DDBJ databases">
        <title>Genomic analysis of 38 Legionella species identifies large and diverse effector repertoires.</title>
        <authorList>
            <person name="Burstein D."/>
            <person name="Amaro F."/>
            <person name="Zusman T."/>
            <person name="Lifshitz Z."/>
            <person name="Cohen O."/>
            <person name="Gilbert J.A."/>
            <person name="Pupko T."/>
            <person name="Shuman H.A."/>
            <person name="Segal G."/>
        </authorList>
    </citation>
    <scope>NUCLEOTIDE SEQUENCE [LARGE SCALE GENOMIC DNA]</scope>
    <source>
        <strain evidence="2 3">ATCC 43878</strain>
    </source>
</reference>
<proteinExistence type="predicted"/>
<feature type="signal peptide" evidence="1">
    <location>
        <begin position="1"/>
        <end position="22"/>
    </location>
</feature>
<evidence type="ECO:0000313" key="2">
    <source>
        <dbReference type="EMBL" id="KTC83788.1"/>
    </source>
</evidence>
<keyword evidence="1" id="KW-0732">Signal</keyword>
<sequence length="292" mass="32762">MKNFISYTVTLFFVMWSGVVIAAPLEAQPPSIGNFALPDSQQPGPFISFGQNIIDKNQIQIYSDPNYQRNTDQSFLEIPAVFLYGLTDESSILVTLPIAADYRSGAYHSSGMADISAQGEYAFYENSNSQYTEQMTLVSALTIPTGSLSKNPPTGFGSMSYFLGGTYNHMSVDWLWFTSPGVMWITKHSNIKLGSQYLYQFGVGRNIKSEPNQYIFSALMEIDGTYFEKNKVFDRYDPNSGGNLIFITPSLWYSTKKLFLQVGVSIPIEQNWNGNQNKTIYYANVTGGWTFN</sequence>
<evidence type="ECO:0000313" key="3">
    <source>
        <dbReference type="Proteomes" id="UP000054742"/>
    </source>
</evidence>
<organism evidence="2 3">
    <name type="scientific">Legionella brunensis</name>
    <dbReference type="NCBI Taxonomy" id="29422"/>
    <lineage>
        <taxon>Bacteria</taxon>
        <taxon>Pseudomonadati</taxon>
        <taxon>Pseudomonadota</taxon>
        <taxon>Gammaproteobacteria</taxon>
        <taxon>Legionellales</taxon>
        <taxon>Legionellaceae</taxon>
        <taxon>Legionella</taxon>
    </lineage>
</organism>
<evidence type="ECO:0000256" key="1">
    <source>
        <dbReference type="SAM" id="SignalP"/>
    </source>
</evidence>
<keyword evidence="3" id="KW-1185">Reference proteome</keyword>
<gene>
    <name evidence="2" type="ORF">Lbru_1611</name>
</gene>
<dbReference type="PATRIC" id="fig|29422.6.peg.1710"/>
<protein>
    <recommendedName>
        <fullName evidence="4">Fe-S protein</fullName>
    </recommendedName>
</protein>
<feature type="chain" id="PRO_5006912117" description="Fe-S protein" evidence="1">
    <location>
        <begin position="23"/>
        <end position="292"/>
    </location>
</feature>
<dbReference type="EMBL" id="LNXV01000013">
    <property type="protein sequence ID" value="KTC83788.1"/>
    <property type="molecule type" value="Genomic_DNA"/>
</dbReference>